<dbReference type="PANTHER" id="PTHR23112:SF0">
    <property type="entry name" value="TRANSMEMBRANE PROTEIN 116"/>
    <property type="match status" value="1"/>
</dbReference>
<feature type="transmembrane region" description="Helical" evidence="6">
    <location>
        <begin position="414"/>
        <end position="441"/>
    </location>
</feature>
<dbReference type="PANTHER" id="PTHR23112">
    <property type="entry name" value="G PROTEIN-COUPLED RECEPTOR 157-RELATED"/>
    <property type="match status" value="1"/>
</dbReference>
<dbReference type="EMBL" id="BLLK01000047">
    <property type="protein sequence ID" value="GFH55073.1"/>
    <property type="molecule type" value="Genomic_DNA"/>
</dbReference>
<feature type="transmembrane region" description="Helical" evidence="6">
    <location>
        <begin position="273"/>
        <end position="296"/>
    </location>
</feature>
<dbReference type="GO" id="GO:0007189">
    <property type="term" value="P:adenylate cyclase-activating G protein-coupled receptor signaling pathway"/>
    <property type="evidence" value="ECO:0007669"/>
    <property type="project" value="TreeGrafter"/>
</dbReference>
<feature type="compositionally biased region" description="Polar residues" evidence="5">
    <location>
        <begin position="601"/>
        <end position="624"/>
    </location>
</feature>
<feature type="compositionally biased region" description="Acidic residues" evidence="5">
    <location>
        <begin position="657"/>
        <end position="668"/>
    </location>
</feature>
<feature type="transmembrane region" description="Helical" evidence="6">
    <location>
        <begin position="361"/>
        <end position="383"/>
    </location>
</feature>
<comment type="subcellular location">
    <subcellularLocation>
        <location evidence="1">Membrane</location>
        <topology evidence="1">Multi-pass membrane protein</topology>
    </subcellularLocation>
</comment>
<feature type="transmembrane region" description="Helical" evidence="6">
    <location>
        <begin position="477"/>
        <end position="495"/>
    </location>
</feature>
<accession>A0AAD3CZI7</accession>
<dbReference type="AlphaFoldDB" id="A0AAD3CZI7"/>
<sequence length="668" mass="74287">MSKRSARQWSATELLLLVVLLCTAIAHAEPLTCVSNDLDHPCAASTSVTATGEPCDTETHQCMTLNIQAHGGEGQLFKQGVGCVRKDLTDYACWNFAQHSYSGYFGMNVTCSYCDTNDCNVCENLDKTNLLSCNEDVDMDNGFDEGLVSCKETTLTTLGFPCFKDINHCFSGSFNDDEFTSAYGCIPKIDNDFTNFSCDVVKQGLPDWAEFDQCNYCEGDMCNTCEGGSLVGLTLTDIVLTIVIGLISVLSSMLVLYVIFFKSLEKLNSTYHRIMTAVSFFDIIGALSMSLTTLMIPKDASEYGPLAGIFEYGFYGNQSTCRLQGFLILVGTIVSSSFSTALSMYYVLVASKVTESKIQRFFEPLVLCLALGLGLTFAIYALANDFIHPNVYEPFCSMNTWPNFWDRTTSFGSLALALVIFCGVLLGIIVISMCIIIFIIFRNEKEINGMNNGNASLDSKDNNLLKLKQTRTIMKQALMYIAAFMITWVPFTITVSDGIRFNDQTYAMEIFHRITIPSHGLWNMLIFVYHKVVLLRDSDASLSNCSAIRTLLFSKEVISEQMTFDISGIEIQNKSDHRIDEGEISPSTGETTDEQEKQEKPTQWSLYDGLSFQSPSVESASNQGREYYNIELPTDLSEDSDSKWDDNPKPRLSVLQEDSDEAGSEESK</sequence>
<reference evidence="9 10" key="1">
    <citation type="journal article" date="2021" name="Sci. Rep.">
        <title>The genome of the diatom Chaetoceros tenuissimus carries an ancient integrated fragment of an extant virus.</title>
        <authorList>
            <person name="Hongo Y."/>
            <person name="Kimura K."/>
            <person name="Takaki Y."/>
            <person name="Yoshida Y."/>
            <person name="Baba S."/>
            <person name="Kobayashi G."/>
            <person name="Nagasaki K."/>
            <person name="Hano T."/>
            <person name="Tomaru Y."/>
        </authorList>
    </citation>
    <scope>NUCLEOTIDE SEQUENCE [LARGE SCALE GENOMIC DNA]</scope>
    <source>
        <strain evidence="9 10">NIES-3715</strain>
    </source>
</reference>
<evidence type="ECO:0000256" key="2">
    <source>
        <dbReference type="ARBA" id="ARBA00022692"/>
    </source>
</evidence>
<feature type="domain" description="G-protein coupled receptors family 1 profile" evidence="8">
    <location>
        <begin position="251"/>
        <end position="493"/>
    </location>
</feature>
<evidence type="ECO:0000313" key="9">
    <source>
        <dbReference type="EMBL" id="GFH55073.1"/>
    </source>
</evidence>
<keyword evidence="10" id="KW-1185">Reference proteome</keyword>
<keyword evidence="4 6" id="KW-0472">Membrane</keyword>
<protein>
    <recommendedName>
        <fullName evidence="8">G-protein coupled receptors family 1 profile domain-containing protein</fullName>
    </recommendedName>
</protein>
<keyword evidence="3 6" id="KW-1133">Transmembrane helix</keyword>
<feature type="chain" id="PRO_5042031000" description="G-protein coupled receptors family 1 profile domain-containing protein" evidence="7">
    <location>
        <begin position="29"/>
        <end position="668"/>
    </location>
</feature>
<feature type="signal peptide" evidence="7">
    <location>
        <begin position="1"/>
        <end position="28"/>
    </location>
</feature>
<feature type="region of interest" description="Disordered" evidence="5">
    <location>
        <begin position="575"/>
        <end position="668"/>
    </location>
</feature>
<feature type="transmembrane region" description="Helical" evidence="6">
    <location>
        <begin position="326"/>
        <end position="349"/>
    </location>
</feature>
<evidence type="ECO:0000256" key="5">
    <source>
        <dbReference type="SAM" id="MobiDB-lite"/>
    </source>
</evidence>
<comment type="caution">
    <text evidence="9">The sequence shown here is derived from an EMBL/GenBank/DDBJ whole genome shotgun (WGS) entry which is preliminary data.</text>
</comment>
<evidence type="ECO:0000256" key="1">
    <source>
        <dbReference type="ARBA" id="ARBA00004141"/>
    </source>
</evidence>
<evidence type="ECO:0000259" key="8">
    <source>
        <dbReference type="PROSITE" id="PS50262"/>
    </source>
</evidence>
<evidence type="ECO:0000256" key="6">
    <source>
        <dbReference type="SAM" id="Phobius"/>
    </source>
</evidence>
<gene>
    <name evidence="9" type="ORF">CTEN210_11549</name>
</gene>
<keyword evidence="7" id="KW-0732">Signal</keyword>
<feature type="compositionally biased region" description="Basic and acidic residues" evidence="5">
    <location>
        <begin position="640"/>
        <end position="649"/>
    </location>
</feature>
<evidence type="ECO:0000313" key="10">
    <source>
        <dbReference type="Proteomes" id="UP001054902"/>
    </source>
</evidence>
<evidence type="ECO:0000256" key="4">
    <source>
        <dbReference type="ARBA" id="ARBA00023136"/>
    </source>
</evidence>
<evidence type="ECO:0000256" key="7">
    <source>
        <dbReference type="SAM" id="SignalP"/>
    </source>
</evidence>
<dbReference type="PROSITE" id="PS50262">
    <property type="entry name" value="G_PROTEIN_RECEP_F1_2"/>
    <property type="match status" value="1"/>
</dbReference>
<dbReference type="Proteomes" id="UP001054902">
    <property type="component" value="Unassembled WGS sequence"/>
</dbReference>
<dbReference type="InterPro" id="IPR017452">
    <property type="entry name" value="GPCR_Rhodpsn_7TM"/>
</dbReference>
<dbReference type="Gene3D" id="1.20.1070.10">
    <property type="entry name" value="Rhodopsin 7-helix transmembrane proteins"/>
    <property type="match status" value="1"/>
</dbReference>
<dbReference type="SUPFAM" id="SSF81321">
    <property type="entry name" value="Family A G protein-coupled receptor-like"/>
    <property type="match status" value="1"/>
</dbReference>
<proteinExistence type="predicted"/>
<dbReference type="CDD" id="cd00637">
    <property type="entry name" value="7tm_classA_rhodopsin-like"/>
    <property type="match status" value="1"/>
</dbReference>
<name>A0AAD3CZI7_9STRA</name>
<organism evidence="9 10">
    <name type="scientific">Chaetoceros tenuissimus</name>
    <dbReference type="NCBI Taxonomy" id="426638"/>
    <lineage>
        <taxon>Eukaryota</taxon>
        <taxon>Sar</taxon>
        <taxon>Stramenopiles</taxon>
        <taxon>Ochrophyta</taxon>
        <taxon>Bacillariophyta</taxon>
        <taxon>Coscinodiscophyceae</taxon>
        <taxon>Chaetocerotophycidae</taxon>
        <taxon>Chaetocerotales</taxon>
        <taxon>Chaetocerotaceae</taxon>
        <taxon>Chaetoceros</taxon>
    </lineage>
</organism>
<dbReference type="GO" id="GO:0004930">
    <property type="term" value="F:G protein-coupled receptor activity"/>
    <property type="evidence" value="ECO:0007669"/>
    <property type="project" value="TreeGrafter"/>
</dbReference>
<feature type="transmembrane region" description="Helical" evidence="6">
    <location>
        <begin position="238"/>
        <end position="261"/>
    </location>
</feature>
<evidence type="ECO:0000256" key="3">
    <source>
        <dbReference type="ARBA" id="ARBA00022989"/>
    </source>
</evidence>
<keyword evidence="2 6" id="KW-0812">Transmembrane</keyword>
<dbReference type="GO" id="GO:0005886">
    <property type="term" value="C:plasma membrane"/>
    <property type="evidence" value="ECO:0007669"/>
    <property type="project" value="TreeGrafter"/>
</dbReference>